<dbReference type="NCBIfam" id="TIGR00347">
    <property type="entry name" value="bioD"/>
    <property type="match status" value="1"/>
</dbReference>
<comment type="caution">
    <text evidence="3">The sequence shown here is derived from an EMBL/GenBank/DDBJ whole genome shotgun (WGS) entry which is preliminary data.</text>
</comment>
<dbReference type="Proteomes" id="UP000006251">
    <property type="component" value="Unassembled WGS sequence"/>
</dbReference>
<organism evidence="3 4">
    <name type="scientific">Brumicola pallidula DSM 14239 = ACAM 615</name>
    <dbReference type="NCBI Taxonomy" id="1121922"/>
    <lineage>
        <taxon>Bacteria</taxon>
        <taxon>Pseudomonadati</taxon>
        <taxon>Pseudomonadota</taxon>
        <taxon>Gammaproteobacteria</taxon>
        <taxon>Alteromonadales</taxon>
        <taxon>Alteromonadaceae</taxon>
        <taxon>Brumicola</taxon>
    </lineage>
</organism>
<dbReference type="GO" id="GO:0005829">
    <property type="term" value="C:cytosol"/>
    <property type="evidence" value="ECO:0007669"/>
    <property type="project" value="TreeGrafter"/>
</dbReference>
<reference evidence="4" key="1">
    <citation type="journal article" date="2014" name="Environ. Microbiol.">
        <title>Comparative genomics of the marine bacterial genus Glaciecola reveals the high degree of genomic diversity and genomic characteristic for cold adaptation.</title>
        <authorList>
            <person name="Qin Q.L."/>
            <person name="Xie B.B."/>
            <person name="Yu Y."/>
            <person name="Shu Y.L."/>
            <person name="Rong J.C."/>
            <person name="Zhang Y.J."/>
            <person name="Zhao D.L."/>
            <person name="Chen X.L."/>
            <person name="Zhang X.Y."/>
            <person name="Chen B."/>
            <person name="Zhou B.C."/>
            <person name="Zhang Y.Z."/>
        </authorList>
    </citation>
    <scope>NUCLEOTIDE SEQUENCE [LARGE SCALE GENOMIC DNA]</scope>
    <source>
        <strain evidence="4">ACAM 615</strain>
    </source>
</reference>
<dbReference type="SUPFAM" id="SSF52540">
    <property type="entry name" value="P-loop containing nucleoside triphosphate hydrolases"/>
    <property type="match status" value="1"/>
</dbReference>
<dbReference type="Gene3D" id="3.40.50.300">
    <property type="entry name" value="P-loop containing nucleotide triphosphate hydrolases"/>
    <property type="match status" value="1"/>
</dbReference>
<dbReference type="InterPro" id="IPR004472">
    <property type="entry name" value="DTB_synth_BioD"/>
</dbReference>
<comment type="similarity">
    <text evidence="2">Belongs to the dethiobiotin synthetase family.</text>
</comment>
<dbReference type="PIRSF" id="PIRSF006755">
    <property type="entry name" value="DTB_synth"/>
    <property type="match status" value="1"/>
</dbReference>
<feature type="active site" evidence="2">
    <location>
        <position position="37"/>
    </location>
</feature>
<feature type="binding site" evidence="2">
    <location>
        <position position="116"/>
    </location>
    <ligand>
        <name>Mg(2+)</name>
        <dbReference type="ChEBI" id="CHEBI:18420"/>
    </ligand>
</feature>
<dbReference type="HAMAP" id="MF_00336">
    <property type="entry name" value="BioD"/>
    <property type="match status" value="1"/>
</dbReference>
<dbReference type="OrthoDB" id="9802097at2"/>
<dbReference type="EC" id="6.3.3.3" evidence="2"/>
<comment type="function">
    <text evidence="2">Catalyzes a mechanistically unusual reaction, the ATP-dependent insertion of CO2 between the N7 and N8 nitrogen atoms of 7,8-diaminopelargonic acid (DAPA, also called 7,8-diammoniononanoate) to form a ureido ring.</text>
</comment>
<dbReference type="AlphaFoldDB" id="K7A4M9"/>
<comment type="catalytic activity">
    <reaction evidence="2">
        <text>(7R,8S)-7,8-diammoniononanoate + CO2 + ATP = (4R,5S)-dethiobiotin + ADP + phosphate + 3 H(+)</text>
        <dbReference type="Rhea" id="RHEA:15805"/>
        <dbReference type="ChEBI" id="CHEBI:15378"/>
        <dbReference type="ChEBI" id="CHEBI:16526"/>
        <dbReference type="ChEBI" id="CHEBI:30616"/>
        <dbReference type="ChEBI" id="CHEBI:43474"/>
        <dbReference type="ChEBI" id="CHEBI:149469"/>
        <dbReference type="ChEBI" id="CHEBI:149473"/>
        <dbReference type="ChEBI" id="CHEBI:456216"/>
        <dbReference type="EC" id="6.3.3.3"/>
    </reaction>
</comment>
<feature type="binding site" evidence="2">
    <location>
        <position position="54"/>
    </location>
    <ligand>
        <name>Mg(2+)</name>
        <dbReference type="ChEBI" id="CHEBI:18420"/>
    </ligand>
</feature>
<keyword evidence="2" id="KW-0067">ATP-binding</keyword>
<comment type="caution">
    <text evidence="2">Lacks conserved residue(s) required for the propagation of feature annotation.</text>
</comment>
<dbReference type="PANTHER" id="PTHR43210:SF5">
    <property type="entry name" value="DETHIOBIOTIN SYNTHETASE"/>
    <property type="match status" value="1"/>
</dbReference>
<feature type="binding site" evidence="2">
    <location>
        <begin position="12"/>
        <end position="17"/>
    </location>
    <ligand>
        <name>ATP</name>
        <dbReference type="ChEBI" id="CHEBI:30616"/>
    </ligand>
</feature>
<comment type="subcellular location">
    <subcellularLocation>
        <location evidence="2">Cytoplasm</location>
    </subcellularLocation>
</comment>
<dbReference type="UniPathway" id="UPA00078">
    <property type="reaction ID" value="UER00161"/>
</dbReference>
<protein>
    <recommendedName>
        <fullName evidence="2">ATP-dependent dethiobiotin synthetase BioD</fullName>
        <ecNumber evidence="2">6.3.3.3</ecNumber>
    </recommendedName>
    <alternativeName>
        <fullName evidence="2">DTB synthetase</fullName>
        <shortName evidence="2">DTBS</shortName>
    </alternativeName>
    <alternativeName>
        <fullName evidence="2">Dethiobiotin synthase</fullName>
    </alternativeName>
</protein>
<evidence type="ECO:0000313" key="4">
    <source>
        <dbReference type="Proteomes" id="UP000006251"/>
    </source>
</evidence>
<keyword evidence="2" id="KW-0963">Cytoplasm</keyword>
<gene>
    <name evidence="2 3" type="primary">bioD</name>
    <name evidence="3" type="ORF">GPAL_3613</name>
</gene>
<keyword evidence="2" id="KW-0479">Metal-binding</keyword>
<accession>K7A4M9</accession>
<proteinExistence type="inferred from homology"/>
<dbReference type="Pfam" id="PF13500">
    <property type="entry name" value="AAA_26"/>
    <property type="match status" value="2"/>
</dbReference>
<keyword evidence="1 2" id="KW-0093">Biotin biosynthesis</keyword>
<dbReference type="GO" id="GO:0005524">
    <property type="term" value="F:ATP binding"/>
    <property type="evidence" value="ECO:0007669"/>
    <property type="project" value="UniProtKB-UniRule"/>
</dbReference>
<keyword evidence="2" id="KW-0547">Nucleotide-binding</keyword>
<feature type="binding site" evidence="2">
    <location>
        <position position="16"/>
    </location>
    <ligand>
        <name>Mg(2+)</name>
        <dbReference type="ChEBI" id="CHEBI:18420"/>
    </ligand>
</feature>
<sequence>MKSVFITGTDTDAGKTYVSVLLLNAINTAGFKTIGFKPIAAGCEQTPHGLRNKDALNLQDAASHKVPYAMVNPIAFSPPIAPHIAAAQMGGKIDMQRVAGALKALQNEDADFLLVEGAGGWRLPTSLPSTPLRSSLSSASDDSKCTQLNDNKKVEFLSDFVAKSKLPVILVVGVKLGCLNHAVLTVEQIKRDNCDIIGWVANQIDPNMNCYAENLASLHALLDAPFLAEVKHAQQGIEFTHSTLKHILG</sequence>
<dbReference type="CDD" id="cd03109">
    <property type="entry name" value="DTBS"/>
    <property type="match status" value="1"/>
</dbReference>
<evidence type="ECO:0000313" key="3">
    <source>
        <dbReference type="EMBL" id="GAC30455.1"/>
    </source>
</evidence>
<keyword evidence="2 3" id="KW-0436">Ligase</keyword>
<name>K7A4M9_9ALTE</name>
<dbReference type="InterPro" id="IPR027417">
    <property type="entry name" value="P-loop_NTPase"/>
</dbReference>
<feature type="binding site" evidence="2">
    <location>
        <begin position="202"/>
        <end position="203"/>
    </location>
    <ligand>
        <name>ATP</name>
        <dbReference type="ChEBI" id="CHEBI:30616"/>
    </ligand>
</feature>
<dbReference type="GO" id="GO:0000287">
    <property type="term" value="F:magnesium ion binding"/>
    <property type="evidence" value="ECO:0007669"/>
    <property type="project" value="UniProtKB-UniRule"/>
</dbReference>
<evidence type="ECO:0000256" key="1">
    <source>
        <dbReference type="ARBA" id="ARBA00022756"/>
    </source>
</evidence>
<dbReference type="PANTHER" id="PTHR43210">
    <property type="entry name" value="DETHIOBIOTIN SYNTHETASE"/>
    <property type="match status" value="1"/>
</dbReference>
<comment type="cofactor">
    <cofactor evidence="2">
        <name>Mg(2+)</name>
        <dbReference type="ChEBI" id="CHEBI:18420"/>
    </cofactor>
</comment>
<dbReference type="GO" id="GO:0004141">
    <property type="term" value="F:dethiobiotin synthase activity"/>
    <property type="evidence" value="ECO:0007669"/>
    <property type="project" value="UniProtKB-UniRule"/>
</dbReference>
<feature type="binding site" evidence="2">
    <location>
        <begin position="116"/>
        <end position="119"/>
    </location>
    <ligand>
        <name>ATP</name>
        <dbReference type="ChEBI" id="CHEBI:30616"/>
    </ligand>
</feature>
<feature type="binding site" evidence="2">
    <location>
        <position position="54"/>
    </location>
    <ligand>
        <name>ATP</name>
        <dbReference type="ChEBI" id="CHEBI:30616"/>
    </ligand>
</feature>
<dbReference type="GO" id="GO:0009102">
    <property type="term" value="P:biotin biosynthetic process"/>
    <property type="evidence" value="ECO:0007669"/>
    <property type="project" value="UniProtKB-UniRule"/>
</dbReference>
<dbReference type="EMBL" id="BAEQ01000056">
    <property type="protein sequence ID" value="GAC30455.1"/>
    <property type="molecule type" value="Genomic_DNA"/>
</dbReference>
<keyword evidence="2" id="KW-0460">Magnesium</keyword>
<dbReference type="RefSeq" id="WP_006014583.1">
    <property type="nucleotide sequence ID" value="NZ_BAEQ01000056.1"/>
</dbReference>
<comment type="pathway">
    <text evidence="2">Cofactor biosynthesis; biotin biosynthesis; biotin from 7,8-diaminononanoate: step 1/2.</text>
</comment>
<evidence type="ECO:0000256" key="2">
    <source>
        <dbReference type="HAMAP-Rule" id="MF_00336"/>
    </source>
</evidence>
<comment type="subunit">
    <text evidence="2">Homodimer.</text>
</comment>
<dbReference type="STRING" id="1121922.GCA_000428905_02074"/>
<keyword evidence="4" id="KW-1185">Reference proteome</keyword>